<reference evidence="1" key="1">
    <citation type="submission" date="2020-08" db="EMBL/GenBank/DDBJ databases">
        <title>Plant Genome Project.</title>
        <authorList>
            <person name="Zhang R.-G."/>
        </authorList>
    </citation>
    <scope>NUCLEOTIDE SEQUENCE</scope>
    <source>
        <strain evidence="1">WSP0</strain>
        <tissue evidence="1">Leaf</tissue>
    </source>
</reference>
<evidence type="ECO:0000313" key="2">
    <source>
        <dbReference type="Proteomes" id="UP000823749"/>
    </source>
</evidence>
<accession>A0AAV6ING0</accession>
<comment type="caution">
    <text evidence="1">The sequence shown here is derived from an EMBL/GenBank/DDBJ whole genome shotgun (WGS) entry which is preliminary data.</text>
</comment>
<sequence>MSVSNGKLSAHFEAVEARFLRASLCSLCFQKYSTRFNSMGMMNVPCMLGCT</sequence>
<organism evidence="1 2">
    <name type="scientific">Rhododendron griersonianum</name>
    <dbReference type="NCBI Taxonomy" id="479676"/>
    <lineage>
        <taxon>Eukaryota</taxon>
        <taxon>Viridiplantae</taxon>
        <taxon>Streptophyta</taxon>
        <taxon>Embryophyta</taxon>
        <taxon>Tracheophyta</taxon>
        <taxon>Spermatophyta</taxon>
        <taxon>Magnoliopsida</taxon>
        <taxon>eudicotyledons</taxon>
        <taxon>Gunneridae</taxon>
        <taxon>Pentapetalae</taxon>
        <taxon>asterids</taxon>
        <taxon>Ericales</taxon>
        <taxon>Ericaceae</taxon>
        <taxon>Ericoideae</taxon>
        <taxon>Rhodoreae</taxon>
        <taxon>Rhododendron</taxon>
    </lineage>
</organism>
<keyword evidence="2" id="KW-1185">Reference proteome</keyword>
<gene>
    <name evidence="1" type="ORF">RHGRI_029288</name>
</gene>
<evidence type="ECO:0000313" key="1">
    <source>
        <dbReference type="EMBL" id="KAG5528554.1"/>
    </source>
</evidence>
<dbReference type="AlphaFoldDB" id="A0AAV6ING0"/>
<protein>
    <submittedName>
        <fullName evidence="1">Uncharacterized protein</fullName>
    </submittedName>
</protein>
<proteinExistence type="predicted"/>
<dbReference type="EMBL" id="JACTNZ010000010">
    <property type="protein sequence ID" value="KAG5528554.1"/>
    <property type="molecule type" value="Genomic_DNA"/>
</dbReference>
<name>A0AAV6ING0_9ERIC</name>
<dbReference type="Proteomes" id="UP000823749">
    <property type="component" value="Chromosome 10"/>
</dbReference>